<keyword evidence="2" id="KW-0677">Repeat</keyword>
<dbReference type="PROSITE" id="PS50893">
    <property type="entry name" value="ABC_TRANSPORTER_2"/>
    <property type="match status" value="2"/>
</dbReference>
<dbReference type="AlphaFoldDB" id="A0A9E6XTV6"/>
<keyword evidence="4 6" id="KW-0067">ATP-binding</keyword>
<dbReference type="SUPFAM" id="SSF52540">
    <property type="entry name" value="P-loop containing nucleoside triphosphate hydrolases"/>
    <property type="match status" value="2"/>
</dbReference>
<evidence type="ECO:0000313" key="7">
    <source>
        <dbReference type="Proteomes" id="UP001162834"/>
    </source>
</evidence>
<dbReference type="PANTHER" id="PTHR43790:SF9">
    <property type="entry name" value="GALACTOFURANOSE TRANSPORTER ATP-BINDING PROTEIN YTFR"/>
    <property type="match status" value="1"/>
</dbReference>
<feature type="domain" description="ABC transporter" evidence="5">
    <location>
        <begin position="14"/>
        <end position="257"/>
    </location>
</feature>
<dbReference type="GO" id="GO:0016887">
    <property type="term" value="F:ATP hydrolysis activity"/>
    <property type="evidence" value="ECO:0007669"/>
    <property type="project" value="InterPro"/>
</dbReference>
<keyword evidence="3" id="KW-0547">Nucleotide-binding</keyword>
<dbReference type="RefSeq" id="WP_259314063.1">
    <property type="nucleotide sequence ID" value="NZ_CP087164.1"/>
</dbReference>
<accession>A0A9E6XTV6</accession>
<evidence type="ECO:0000256" key="2">
    <source>
        <dbReference type="ARBA" id="ARBA00022737"/>
    </source>
</evidence>
<evidence type="ECO:0000259" key="5">
    <source>
        <dbReference type="PROSITE" id="PS50893"/>
    </source>
</evidence>
<dbReference type="SMART" id="SM00382">
    <property type="entry name" value="AAA"/>
    <property type="match status" value="2"/>
</dbReference>
<dbReference type="KEGG" id="sbae:DSM104329_00763"/>
<dbReference type="GO" id="GO:0005524">
    <property type="term" value="F:ATP binding"/>
    <property type="evidence" value="ECO:0007669"/>
    <property type="project" value="UniProtKB-KW"/>
</dbReference>
<dbReference type="Proteomes" id="UP001162834">
    <property type="component" value="Chromosome"/>
</dbReference>
<dbReference type="InterPro" id="IPR003593">
    <property type="entry name" value="AAA+_ATPase"/>
</dbReference>
<dbReference type="InterPro" id="IPR050107">
    <property type="entry name" value="ABC_carbohydrate_import_ATPase"/>
</dbReference>
<dbReference type="CDD" id="cd03216">
    <property type="entry name" value="ABC_Carb_Monos_I"/>
    <property type="match status" value="1"/>
</dbReference>
<dbReference type="InterPro" id="IPR027417">
    <property type="entry name" value="P-loop_NTPase"/>
</dbReference>
<evidence type="ECO:0000313" key="6">
    <source>
        <dbReference type="EMBL" id="UGS34385.1"/>
    </source>
</evidence>
<dbReference type="PROSITE" id="PS00211">
    <property type="entry name" value="ABC_TRANSPORTER_1"/>
    <property type="match status" value="1"/>
</dbReference>
<evidence type="ECO:0000256" key="3">
    <source>
        <dbReference type="ARBA" id="ARBA00022741"/>
    </source>
</evidence>
<feature type="domain" description="ABC transporter" evidence="5">
    <location>
        <begin position="270"/>
        <end position="512"/>
    </location>
</feature>
<keyword evidence="7" id="KW-1185">Reference proteome</keyword>
<keyword evidence="1" id="KW-0813">Transport</keyword>
<dbReference type="PANTHER" id="PTHR43790">
    <property type="entry name" value="CARBOHYDRATE TRANSPORT ATP-BINDING PROTEIN MG119-RELATED"/>
    <property type="match status" value="1"/>
</dbReference>
<dbReference type="Gene3D" id="3.40.50.300">
    <property type="entry name" value="P-loop containing nucleotide triphosphate hydrolases"/>
    <property type="match status" value="2"/>
</dbReference>
<dbReference type="InterPro" id="IPR003439">
    <property type="entry name" value="ABC_transporter-like_ATP-bd"/>
</dbReference>
<dbReference type="Pfam" id="PF00005">
    <property type="entry name" value="ABC_tran"/>
    <property type="match status" value="2"/>
</dbReference>
<proteinExistence type="predicted"/>
<gene>
    <name evidence="6" type="primary">rbsA_5</name>
    <name evidence="6" type="ORF">DSM104329_00763</name>
</gene>
<name>A0A9E6XTV6_9ACTN</name>
<protein>
    <submittedName>
        <fullName evidence="6">Ribose import ATP-binding protein RbsA</fullName>
    </submittedName>
</protein>
<dbReference type="EMBL" id="CP087164">
    <property type="protein sequence ID" value="UGS34385.1"/>
    <property type="molecule type" value="Genomic_DNA"/>
</dbReference>
<dbReference type="InterPro" id="IPR017871">
    <property type="entry name" value="ABC_transporter-like_CS"/>
</dbReference>
<evidence type="ECO:0000256" key="1">
    <source>
        <dbReference type="ARBA" id="ARBA00022448"/>
    </source>
</evidence>
<reference evidence="6" key="1">
    <citation type="journal article" date="2022" name="Int. J. Syst. Evol. Microbiol.">
        <title>Pseudomonas aegrilactucae sp. nov. and Pseudomonas morbosilactucae sp. nov., pathogens causing bacterial rot of lettuce in Japan.</title>
        <authorList>
            <person name="Sawada H."/>
            <person name="Fujikawa T."/>
            <person name="Satou M."/>
        </authorList>
    </citation>
    <scope>NUCLEOTIDE SEQUENCE</scope>
    <source>
        <strain evidence="6">0166_1</strain>
    </source>
</reference>
<sequence length="515" mass="55041">MDAGTEAVGAQPVLRILGVEKTFGATVALGGVSFDLARGSVHALLGGNGSGKSTMIKILAGVYHADAGELELQGARLDARAMTPARAHAAGLRFVHQQQSTFPEMTVAENLAIGHGFDTDGLSRIRWRALRRRAREILDRYGIDADPRTELGRLSPASQAMVAIARALQDQDGEHEGVLVLDEPTASLPAGEVELLLSAIKRYAAAGQAILFVTHRLEEVLRAADRATVLRDGQVVTTVERAQMDHGSLVELIMGRRVEQALTEIHPVGGRGQVVMRAQGLAGGPIQEVSFAASAGEIVGLAGLLGSGRSSVLRMLFGAGPVEAGAIELDGRSVRFTQPRQAMAAGVAYTPEDRLSEAAFADMSVAENLGIATTGRYFRRGRLRHRAERRDARALAEAYHVKAASVEAPFSSMSGGNQQKVVLARWMRRDPRLLLLDEPTQGVDVGSRAEIWQLVRGAVEAGAAAIVVSSDMEELPRVCDRVLVLRDGRIAAEVGGAELTEERLNHLLLTPEVTR</sequence>
<evidence type="ECO:0000256" key="4">
    <source>
        <dbReference type="ARBA" id="ARBA00022840"/>
    </source>
</evidence>
<dbReference type="CDD" id="cd03215">
    <property type="entry name" value="ABC_Carb_Monos_II"/>
    <property type="match status" value="1"/>
</dbReference>
<organism evidence="6 7">
    <name type="scientific">Capillimicrobium parvum</name>
    <dbReference type="NCBI Taxonomy" id="2884022"/>
    <lineage>
        <taxon>Bacteria</taxon>
        <taxon>Bacillati</taxon>
        <taxon>Actinomycetota</taxon>
        <taxon>Thermoleophilia</taxon>
        <taxon>Solirubrobacterales</taxon>
        <taxon>Capillimicrobiaceae</taxon>
        <taxon>Capillimicrobium</taxon>
    </lineage>
</organism>